<keyword evidence="3" id="KW-1133">Transmembrane helix</keyword>
<feature type="transmembrane region" description="Helical" evidence="3">
    <location>
        <begin position="94"/>
        <end position="113"/>
    </location>
</feature>
<protein>
    <submittedName>
        <fullName evidence="5">Membrane protein containing Heavy metal transport/detoxification protein domain protein</fullName>
    </submittedName>
</protein>
<evidence type="ECO:0000256" key="3">
    <source>
        <dbReference type="SAM" id="Phobius"/>
    </source>
</evidence>
<keyword evidence="3" id="KW-0472">Membrane</keyword>
<organism evidence="5">
    <name type="scientific">human gut metagenome</name>
    <dbReference type="NCBI Taxonomy" id="408170"/>
    <lineage>
        <taxon>unclassified sequences</taxon>
        <taxon>metagenomes</taxon>
        <taxon>organismal metagenomes</taxon>
    </lineage>
</organism>
<feature type="non-terminal residue" evidence="5">
    <location>
        <position position="150"/>
    </location>
</feature>
<dbReference type="CDD" id="cd00371">
    <property type="entry name" value="HMA"/>
    <property type="match status" value="1"/>
</dbReference>
<keyword evidence="1" id="KW-0479">Metal-binding</keyword>
<evidence type="ECO:0000256" key="2">
    <source>
        <dbReference type="ARBA" id="ARBA00022967"/>
    </source>
</evidence>
<dbReference type="InterPro" id="IPR006121">
    <property type="entry name" value="HMA_dom"/>
</dbReference>
<dbReference type="FunFam" id="3.30.70.100:FF:000001">
    <property type="entry name" value="ATPase copper transporting beta"/>
    <property type="match status" value="1"/>
</dbReference>
<dbReference type="GO" id="GO:0005507">
    <property type="term" value="F:copper ion binding"/>
    <property type="evidence" value="ECO:0007669"/>
    <property type="project" value="TreeGrafter"/>
</dbReference>
<keyword evidence="3" id="KW-0812">Transmembrane</keyword>
<dbReference type="GO" id="GO:0016020">
    <property type="term" value="C:membrane"/>
    <property type="evidence" value="ECO:0007669"/>
    <property type="project" value="TreeGrafter"/>
</dbReference>
<dbReference type="InterPro" id="IPR036163">
    <property type="entry name" value="HMA_dom_sf"/>
</dbReference>
<gene>
    <name evidence="5" type="ORF">LEA_11173</name>
</gene>
<dbReference type="PROSITE" id="PS01047">
    <property type="entry name" value="HMA_1"/>
    <property type="match status" value="1"/>
</dbReference>
<reference evidence="5" key="1">
    <citation type="journal article" date="2013" name="Environ. Microbiol.">
        <title>Microbiota from the distal guts of lean and obese adolescents exhibit partial functional redundancy besides clear differences in community structure.</title>
        <authorList>
            <person name="Ferrer M."/>
            <person name="Ruiz A."/>
            <person name="Lanza F."/>
            <person name="Haange S.B."/>
            <person name="Oberbach A."/>
            <person name="Till H."/>
            <person name="Bargiela R."/>
            <person name="Campoy C."/>
            <person name="Segura M.T."/>
            <person name="Richter M."/>
            <person name="von Bergen M."/>
            <person name="Seifert J."/>
            <person name="Suarez A."/>
        </authorList>
    </citation>
    <scope>NUCLEOTIDE SEQUENCE</scope>
</reference>
<evidence type="ECO:0000313" key="5">
    <source>
        <dbReference type="EMBL" id="EKC63774.1"/>
    </source>
</evidence>
<dbReference type="AlphaFoldDB" id="K1T898"/>
<proteinExistence type="predicted"/>
<dbReference type="InterPro" id="IPR017969">
    <property type="entry name" value="Heavy-metal-associated_CS"/>
</dbReference>
<feature type="transmembrane region" description="Helical" evidence="3">
    <location>
        <begin position="119"/>
        <end position="141"/>
    </location>
</feature>
<evidence type="ECO:0000256" key="1">
    <source>
        <dbReference type="ARBA" id="ARBA00022723"/>
    </source>
</evidence>
<comment type="caution">
    <text evidence="5">The sequence shown here is derived from an EMBL/GenBank/DDBJ whole genome shotgun (WGS) entry which is preliminary data.</text>
</comment>
<accession>K1T898</accession>
<feature type="domain" description="HMA" evidence="4">
    <location>
        <begin position="3"/>
        <end position="69"/>
    </location>
</feature>
<dbReference type="PROSITE" id="PS50846">
    <property type="entry name" value="HMA_2"/>
    <property type="match status" value="1"/>
</dbReference>
<dbReference type="SUPFAM" id="SSF55008">
    <property type="entry name" value="HMA, heavy metal-associated domain"/>
    <property type="match status" value="1"/>
</dbReference>
<dbReference type="Pfam" id="PF00403">
    <property type="entry name" value="HMA"/>
    <property type="match status" value="1"/>
</dbReference>
<keyword evidence="2" id="KW-1278">Translocase</keyword>
<dbReference type="PANTHER" id="PTHR43520">
    <property type="entry name" value="ATP7, ISOFORM B"/>
    <property type="match status" value="1"/>
</dbReference>
<dbReference type="Gene3D" id="3.30.70.100">
    <property type="match status" value="1"/>
</dbReference>
<dbReference type="GO" id="GO:0055070">
    <property type="term" value="P:copper ion homeostasis"/>
    <property type="evidence" value="ECO:0007669"/>
    <property type="project" value="TreeGrafter"/>
</dbReference>
<name>K1T898_9ZZZZ</name>
<dbReference type="PANTHER" id="PTHR43520:SF8">
    <property type="entry name" value="P-TYPE CU(+) TRANSPORTER"/>
    <property type="match status" value="1"/>
</dbReference>
<evidence type="ECO:0000259" key="4">
    <source>
        <dbReference type="PROSITE" id="PS50846"/>
    </source>
</evidence>
<dbReference type="GO" id="GO:0043682">
    <property type="term" value="F:P-type divalent copper transporter activity"/>
    <property type="evidence" value="ECO:0007669"/>
    <property type="project" value="TreeGrafter"/>
</dbReference>
<dbReference type="EMBL" id="AJWY01007516">
    <property type="protein sequence ID" value="EKC63774.1"/>
    <property type="molecule type" value="Genomic_DNA"/>
</dbReference>
<sequence length="150" mass="16278">MMTKRIFPVTGMSCAACAARVGKTLGAQQGVRQAAVNFAAATVAVEYDPDRTSPELLAQAVAGAGYGLITDLKEGAEQAEREHEAHYRALKRRAAAALALAVPLLVVGMLFMHRPWSPWVTWLLATPLVFVFGRGFFAGAWRQLRHRSAN</sequence>